<sequence length="342" mass="37406">MSALTDHYEALRTEFEYDDPACDVGSLDGALVDRAFAATTDQDALRTAADRDTLFVASAGLTGTPHVGTVAQMYAVKRFQEAGFDTQFLIADYEKYAGGGRDLDVVRGLADDYRAFLDAIGYEGAVRTQYEATDVMQTAFRLGRYFEFESDLEFDVEPTAWVEDLRAAYEADGIDNADAGERTEFGARLTGLLCLADFVHPTLADGYDQTVFVLGVDEHALVLANEQYLDGTPFDAEFEGLFTRMVPGLNDYPKMSKTIPGSGIQMDVRPAEVRRLVHETADDDAPPAESAVYQMLCLVSEYDADRLAELAAACRRGGEAWDAAVAEYADFLADLAAAWPDS</sequence>
<dbReference type="OrthoDB" id="232717at2157"/>
<dbReference type="RefSeq" id="WP_159526309.1">
    <property type="nucleotide sequence ID" value="NZ_WUUU01000063.1"/>
</dbReference>
<comment type="caution">
    <text evidence="7">The sequence shown here is derived from an EMBL/GenBank/DDBJ whole genome shotgun (WGS) entry which is preliminary data.</text>
</comment>
<dbReference type="GO" id="GO:0005524">
    <property type="term" value="F:ATP binding"/>
    <property type="evidence" value="ECO:0007669"/>
    <property type="project" value="UniProtKB-KW"/>
</dbReference>
<evidence type="ECO:0008006" key="9">
    <source>
        <dbReference type="Google" id="ProtNLM"/>
    </source>
</evidence>
<evidence type="ECO:0000256" key="5">
    <source>
        <dbReference type="ARBA" id="ARBA00023146"/>
    </source>
</evidence>
<gene>
    <name evidence="7" type="ORF">GRX66_09305</name>
</gene>
<evidence type="ECO:0000256" key="3">
    <source>
        <dbReference type="ARBA" id="ARBA00022840"/>
    </source>
</evidence>
<dbReference type="InterPro" id="IPR002305">
    <property type="entry name" value="aa-tRNA-synth_Ic"/>
</dbReference>
<comment type="similarity">
    <text evidence="6">Belongs to the class-I aminoacyl-tRNA synthetase family.</text>
</comment>
<dbReference type="SUPFAM" id="SSF52374">
    <property type="entry name" value="Nucleotidylyl transferase"/>
    <property type="match status" value="1"/>
</dbReference>
<dbReference type="EMBL" id="WUUU01000063">
    <property type="protein sequence ID" value="MXR20787.1"/>
    <property type="molecule type" value="Genomic_DNA"/>
</dbReference>
<proteinExistence type="inferred from homology"/>
<accession>A0A6B0SI68</accession>
<dbReference type="GO" id="GO:0004812">
    <property type="term" value="F:aminoacyl-tRNA ligase activity"/>
    <property type="evidence" value="ECO:0007669"/>
    <property type="project" value="UniProtKB-KW"/>
</dbReference>
<name>A0A6B0SI68_9EURY</name>
<evidence type="ECO:0000256" key="6">
    <source>
        <dbReference type="RuleBase" id="RU363036"/>
    </source>
</evidence>
<keyword evidence="2 6" id="KW-0547">Nucleotide-binding</keyword>
<keyword evidence="8" id="KW-1185">Reference proteome</keyword>
<dbReference type="InterPro" id="IPR014729">
    <property type="entry name" value="Rossmann-like_a/b/a_fold"/>
</dbReference>
<keyword evidence="3 6" id="KW-0067">ATP-binding</keyword>
<keyword evidence="4 6" id="KW-0648">Protein biosynthesis</keyword>
<protein>
    <recommendedName>
        <fullName evidence="9">Tryptophan--tRNA ligase</fullName>
    </recommendedName>
</protein>
<keyword evidence="1 6" id="KW-0436">Ligase</keyword>
<evidence type="ECO:0000256" key="1">
    <source>
        <dbReference type="ARBA" id="ARBA00022598"/>
    </source>
</evidence>
<organism evidence="7 8">
    <name type="scientific">Halobacterium bonnevillei</name>
    <dbReference type="NCBI Taxonomy" id="2692200"/>
    <lineage>
        <taxon>Archaea</taxon>
        <taxon>Methanobacteriati</taxon>
        <taxon>Methanobacteriota</taxon>
        <taxon>Stenosarchaea group</taxon>
        <taxon>Halobacteria</taxon>
        <taxon>Halobacteriales</taxon>
        <taxon>Halobacteriaceae</taxon>
        <taxon>Halobacterium</taxon>
    </lineage>
</organism>
<evidence type="ECO:0000256" key="4">
    <source>
        <dbReference type="ARBA" id="ARBA00022917"/>
    </source>
</evidence>
<evidence type="ECO:0000313" key="7">
    <source>
        <dbReference type="EMBL" id="MXR20787.1"/>
    </source>
</evidence>
<dbReference type="Pfam" id="PF00579">
    <property type="entry name" value="tRNA-synt_1b"/>
    <property type="match status" value="1"/>
</dbReference>
<keyword evidence="5 6" id="KW-0030">Aminoacyl-tRNA synthetase</keyword>
<reference evidence="7 8" key="1">
    <citation type="submission" date="2019-12" db="EMBL/GenBank/DDBJ databases">
        <title>Isolation and characterization of three novel carbon monoxide-oxidizing members of Halobacteria from salione crusts and soils.</title>
        <authorList>
            <person name="Myers M.R."/>
            <person name="King G.M."/>
        </authorList>
    </citation>
    <scope>NUCLEOTIDE SEQUENCE [LARGE SCALE GENOMIC DNA]</scope>
    <source>
        <strain evidence="7 8">PCN9</strain>
    </source>
</reference>
<dbReference type="Proteomes" id="UP000471521">
    <property type="component" value="Unassembled WGS sequence"/>
</dbReference>
<evidence type="ECO:0000256" key="2">
    <source>
        <dbReference type="ARBA" id="ARBA00022741"/>
    </source>
</evidence>
<dbReference type="Gene3D" id="3.40.50.620">
    <property type="entry name" value="HUPs"/>
    <property type="match status" value="1"/>
</dbReference>
<evidence type="ECO:0000313" key="8">
    <source>
        <dbReference type="Proteomes" id="UP000471521"/>
    </source>
</evidence>
<dbReference type="AlphaFoldDB" id="A0A6B0SI68"/>
<dbReference type="GO" id="GO:0006418">
    <property type="term" value="P:tRNA aminoacylation for protein translation"/>
    <property type="evidence" value="ECO:0007669"/>
    <property type="project" value="InterPro"/>
</dbReference>